<keyword evidence="3 8" id="KW-0812">Transmembrane</keyword>
<dbReference type="OrthoDB" id="4185278at2759"/>
<evidence type="ECO:0008006" key="11">
    <source>
        <dbReference type="Google" id="ProtNLM"/>
    </source>
</evidence>
<gene>
    <name evidence="9" type="ORF">AJ79_04469</name>
</gene>
<evidence type="ECO:0000256" key="4">
    <source>
        <dbReference type="ARBA" id="ARBA00022989"/>
    </source>
</evidence>
<feature type="transmembrane region" description="Helical" evidence="8">
    <location>
        <begin position="140"/>
        <end position="163"/>
    </location>
</feature>
<keyword evidence="4 8" id="KW-1133">Transmembrane helix</keyword>
<dbReference type="FunFam" id="1.20.1250.20:FF:000064">
    <property type="entry name" value="MFS allantoate transporter"/>
    <property type="match status" value="1"/>
</dbReference>
<dbReference type="EMBL" id="PDNB01000062">
    <property type="protein sequence ID" value="PGH12174.1"/>
    <property type="molecule type" value="Genomic_DNA"/>
</dbReference>
<feature type="region of interest" description="Disordered" evidence="7">
    <location>
        <begin position="1"/>
        <end position="20"/>
    </location>
</feature>
<feature type="transmembrane region" description="Helical" evidence="8">
    <location>
        <begin position="175"/>
        <end position="195"/>
    </location>
</feature>
<feature type="transmembrane region" description="Helical" evidence="8">
    <location>
        <begin position="86"/>
        <end position="108"/>
    </location>
</feature>
<dbReference type="PANTHER" id="PTHR43791">
    <property type="entry name" value="PERMEASE-RELATED"/>
    <property type="match status" value="1"/>
</dbReference>
<evidence type="ECO:0000313" key="10">
    <source>
        <dbReference type="Proteomes" id="UP000223968"/>
    </source>
</evidence>
<dbReference type="InterPro" id="IPR036259">
    <property type="entry name" value="MFS_trans_sf"/>
</dbReference>
<sequence>MQAEKEICDKPEGPVESSDNSTLMTIENRRIFMTQEDNLRICRKTDKVILAILVWVYFLQILDKTVIGYGAIFGLQKGTGLTGNQYSLVGSIGPTAQLAWLPFSMFLIVKMPPRILMPVLVLGMGASQTAMAASRNFAQLLASCFFLGLFQAGCLPLFSVITSQWYRRAEQPLRVAAWFSTNGAATIVASAISYGLGHIRSDRLESWQIIFIFTGLITIVTAPFIYWKLENDIPSARFLTEVEKSQAIERIRANQTGTSTGPKEFKWPHVIETLTEPKTYLWIAMSIFLNVGASVANTFGPLILKGFGYDEYRTSLLNIPFGAVQVLVIP</sequence>
<proteinExistence type="inferred from homology"/>
<feature type="compositionally biased region" description="Basic and acidic residues" evidence="7">
    <location>
        <begin position="1"/>
        <end position="13"/>
    </location>
</feature>
<dbReference type="SUPFAM" id="SSF103473">
    <property type="entry name" value="MFS general substrate transporter"/>
    <property type="match status" value="1"/>
</dbReference>
<reference evidence="9 10" key="1">
    <citation type="submission" date="2017-10" db="EMBL/GenBank/DDBJ databases">
        <title>Comparative genomics in systemic dimorphic fungi from Ajellomycetaceae.</title>
        <authorList>
            <person name="Munoz J.F."/>
            <person name="Mcewen J.G."/>
            <person name="Clay O.K."/>
            <person name="Cuomo C.A."/>
        </authorList>
    </citation>
    <scope>NUCLEOTIDE SEQUENCE [LARGE SCALE GENOMIC DNA]</scope>
    <source>
        <strain evidence="9 10">UAMH5409</strain>
    </source>
</reference>
<keyword evidence="10" id="KW-1185">Reference proteome</keyword>
<name>A0A2B7XKA9_9EURO</name>
<organism evidence="9 10">
    <name type="scientific">Helicocarpus griseus UAMH5409</name>
    <dbReference type="NCBI Taxonomy" id="1447875"/>
    <lineage>
        <taxon>Eukaryota</taxon>
        <taxon>Fungi</taxon>
        <taxon>Dikarya</taxon>
        <taxon>Ascomycota</taxon>
        <taxon>Pezizomycotina</taxon>
        <taxon>Eurotiomycetes</taxon>
        <taxon>Eurotiomycetidae</taxon>
        <taxon>Onygenales</taxon>
        <taxon>Ajellomycetaceae</taxon>
        <taxon>Helicocarpus</taxon>
    </lineage>
</organism>
<evidence type="ECO:0000256" key="3">
    <source>
        <dbReference type="ARBA" id="ARBA00022692"/>
    </source>
</evidence>
<dbReference type="Proteomes" id="UP000223968">
    <property type="component" value="Unassembled WGS sequence"/>
</dbReference>
<dbReference type="GO" id="GO:0022857">
    <property type="term" value="F:transmembrane transporter activity"/>
    <property type="evidence" value="ECO:0007669"/>
    <property type="project" value="InterPro"/>
</dbReference>
<keyword evidence="5 8" id="KW-0472">Membrane</keyword>
<dbReference type="GO" id="GO:0016020">
    <property type="term" value="C:membrane"/>
    <property type="evidence" value="ECO:0007669"/>
    <property type="project" value="UniProtKB-SubCell"/>
</dbReference>
<evidence type="ECO:0000256" key="2">
    <source>
        <dbReference type="ARBA" id="ARBA00022448"/>
    </source>
</evidence>
<dbReference type="Gene3D" id="1.20.1250.20">
    <property type="entry name" value="MFS general substrate transporter like domains"/>
    <property type="match status" value="1"/>
</dbReference>
<comment type="caution">
    <text evidence="9">The sequence shown here is derived from an EMBL/GenBank/DDBJ whole genome shotgun (WGS) entry which is preliminary data.</text>
</comment>
<dbReference type="PANTHER" id="PTHR43791:SF16">
    <property type="entry name" value="TRANSPORTER, PUTATIVE (AFU_ORTHOLOGUE AFUA_3G01840)-RELATED"/>
    <property type="match status" value="1"/>
</dbReference>
<dbReference type="AlphaFoldDB" id="A0A2B7XKA9"/>
<protein>
    <recommendedName>
        <fullName evidence="11">Major facilitator superfamily (MFS) profile domain-containing protein</fullName>
    </recommendedName>
</protein>
<dbReference type="Pfam" id="PF07690">
    <property type="entry name" value="MFS_1"/>
    <property type="match status" value="1"/>
</dbReference>
<comment type="similarity">
    <text evidence="6">Belongs to the major facilitator superfamily. Allantoate permease family.</text>
</comment>
<evidence type="ECO:0000313" key="9">
    <source>
        <dbReference type="EMBL" id="PGH12174.1"/>
    </source>
</evidence>
<evidence type="ECO:0000256" key="8">
    <source>
        <dbReference type="SAM" id="Phobius"/>
    </source>
</evidence>
<dbReference type="InterPro" id="IPR011701">
    <property type="entry name" value="MFS"/>
</dbReference>
<feature type="transmembrane region" description="Helical" evidence="8">
    <location>
        <begin position="48"/>
        <end position="74"/>
    </location>
</feature>
<evidence type="ECO:0000256" key="1">
    <source>
        <dbReference type="ARBA" id="ARBA00004141"/>
    </source>
</evidence>
<accession>A0A2B7XKA9</accession>
<evidence type="ECO:0000256" key="5">
    <source>
        <dbReference type="ARBA" id="ARBA00023136"/>
    </source>
</evidence>
<feature type="transmembrane region" description="Helical" evidence="8">
    <location>
        <begin position="207"/>
        <end position="227"/>
    </location>
</feature>
<comment type="subcellular location">
    <subcellularLocation>
        <location evidence="1">Membrane</location>
        <topology evidence="1">Multi-pass membrane protein</topology>
    </subcellularLocation>
</comment>
<dbReference type="STRING" id="1447875.A0A2B7XKA9"/>
<evidence type="ECO:0000256" key="7">
    <source>
        <dbReference type="SAM" id="MobiDB-lite"/>
    </source>
</evidence>
<evidence type="ECO:0000256" key="6">
    <source>
        <dbReference type="ARBA" id="ARBA00037968"/>
    </source>
</evidence>
<keyword evidence="2" id="KW-0813">Transport</keyword>